<dbReference type="Proteomes" id="UP001161757">
    <property type="component" value="Unassembled WGS sequence"/>
</dbReference>
<evidence type="ECO:0000256" key="2">
    <source>
        <dbReference type="SAM" id="Phobius"/>
    </source>
</evidence>
<feature type="transmembrane region" description="Helical" evidence="2">
    <location>
        <begin position="223"/>
        <end position="249"/>
    </location>
</feature>
<reference evidence="3" key="1">
    <citation type="submission" date="2023-01" db="EMBL/GenBank/DDBJ databases">
        <title>Exophiala dermititidis isolated from Cystic Fibrosis Patient.</title>
        <authorList>
            <person name="Kurbessoian T."/>
            <person name="Crocker A."/>
            <person name="Murante D."/>
            <person name="Hogan D.A."/>
            <person name="Stajich J.E."/>
        </authorList>
    </citation>
    <scope>NUCLEOTIDE SEQUENCE</scope>
    <source>
        <strain evidence="3">Ex8</strain>
    </source>
</reference>
<evidence type="ECO:0000313" key="3">
    <source>
        <dbReference type="EMBL" id="KAJ8987905.1"/>
    </source>
</evidence>
<keyword evidence="2" id="KW-0812">Transmembrane</keyword>
<feature type="region of interest" description="Disordered" evidence="1">
    <location>
        <begin position="1"/>
        <end position="48"/>
    </location>
</feature>
<sequence length="790" mass="84940">METSQQDPVATVPHDGASTSPRPRPTSWGSQKSRPGSMASLGLSSLHSPSSPLLGDKFESMFRPISGSHRLSKIPDVEVAATAASDDDTPPSAANEKPQRYSQCIESFPAEPEKLSALPPNFWYFLLDIVLTALPLVFIVYGVLAACLHGRPTASFYFGDDGYNWSGELYGPAMLIVQNYIPTFFPMAFGVTVARLIQAFALWRAQTGTHLGFIEQLMGSTSLGGTVASLWGLSIINWVGVVLLAIWALGPVGSQAGLRIISANGTYVDTTTVNYMNTSAIPTGLQTENDELQFYTYAVNAIYSTLILTPGAMAGPQDPWSNVKIPSLEWLERNNGCDAGGWCSRALLDKNTLNNTLVTAGTWTSLSGLPVVGGEYGVGFQNFTLSASYWVLNCSSLDYIDRAERFNSSIPGRGSYDTDNSSSIWDSGNADHPSTFFIDTTTPLAGVGLAEGDARSGGSGSGSDISPRTILFGSRAPNNGTSMATCTAAMSYVLAEVNCNFTAPLWNIDKTASGRTSAGACYVDRVRRDPAHVELDPYTPLDATYRIAQRFFGQWPLATGTIPSGTSSPTERFINDISSESASGSTNSILVATDWLGFNSSDHDNDGGTSYVNVADMDLRTFTERFSLLFNTYWHSFCNLQAMTQSEIGLGFGSMFPPNVMFRSVDAQMSIAGQHFVVNFAWLAVYLVCCLVALVAGVLALVLQYRTLVPDVLGTVSMLVKENPYTPVPEGGSALDGHEYSRKVMNMPVMLCDVKPGEPVGHIALTSLDLAEGDGNGNNIAPVRKDRLYQ</sequence>
<dbReference type="AlphaFoldDB" id="A0AAN6EM92"/>
<evidence type="ECO:0000313" key="4">
    <source>
        <dbReference type="Proteomes" id="UP001161757"/>
    </source>
</evidence>
<feature type="transmembrane region" description="Helical" evidence="2">
    <location>
        <begin position="680"/>
        <end position="703"/>
    </location>
</feature>
<dbReference type="EMBL" id="JAJGCB010000021">
    <property type="protein sequence ID" value="KAJ8987905.1"/>
    <property type="molecule type" value="Genomic_DNA"/>
</dbReference>
<gene>
    <name evidence="3" type="ORF">HRR80_007986</name>
</gene>
<proteinExistence type="predicted"/>
<keyword evidence="2" id="KW-0472">Membrane</keyword>
<keyword evidence="2" id="KW-1133">Transmembrane helix</keyword>
<protein>
    <submittedName>
        <fullName evidence="3">Uncharacterized protein</fullName>
    </submittedName>
</protein>
<organism evidence="3 4">
    <name type="scientific">Exophiala dermatitidis</name>
    <name type="common">Black yeast-like fungus</name>
    <name type="synonym">Wangiella dermatitidis</name>
    <dbReference type="NCBI Taxonomy" id="5970"/>
    <lineage>
        <taxon>Eukaryota</taxon>
        <taxon>Fungi</taxon>
        <taxon>Dikarya</taxon>
        <taxon>Ascomycota</taxon>
        <taxon>Pezizomycotina</taxon>
        <taxon>Eurotiomycetes</taxon>
        <taxon>Chaetothyriomycetidae</taxon>
        <taxon>Chaetothyriales</taxon>
        <taxon>Herpotrichiellaceae</taxon>
        <taxon>Exophiala</taxon>
    </lineage>
</organism>
<comment type="caution">
    <text evidence="3">The sequence shown here is derived from an EMBL/GenBank/DDBJ whole genome shotgun (WGS) entry which is preliminary data.</text>
</comment>
<accession>A0AAN6EM92</accession>
<evidence type="ECO:0000256" key="1">
    <source>
        <dbReference type="SAM" id="MobiDB-lite"/>
    </source>
</evidence>
<feature type="compositionally biased region" description="Polar residues" evidence="1">
    <location>
        <begin position="17"/>
        <end position="34"/>
    </location>
</feature>
<name>A0AAN6EM92_EXODE</name>
<feature type="transmembrane region" description="Helical" evidence="2">
    <location>
        <begin position="122"/>
        <end position="144"/>
    </location>
</feature>
<feature type="transmembrane region" description="Helical" evidence="2">
    <location>
        <begin position="184"/>
        <end position="203"/>
    </location>
</feature>